<dbReference type="InterPro" id="IPR029058">
    <property type="entry name" value="AB_hydrolase_fold"/>
</dbReference>
<dbReference type="EMBL" id="JAACJJ010000057">
    <property type="protein sequence ID" value="KAF5310571.1"/>
    <property type="molecule type" value="Genomic_DNA"/>
</dbReference>
<reference evidence="6 7" key="1">
    <citation type="journal article" date="2020" name="ISME J.">
        <title>Uncovering the hidden diversity of litter-decomposition mechanisms in mushroom-forming fungi.</title>
        <authorList>
            <person name="Floudas D."/>
            <person name="Bentzer J."/>
            <person name="Ahren D."/>
            <person name="Johansson T."/>
            <person name="Persson P."/>
            <person name="Tunlid A."/>
        </authorList>
    </citation>
    <scope>NUCLEOTIDE SEQUENCE [LARGE SCALE GENOMIC DNA]</scope>
    <source>
        <strain evidence="6 7">CBS 101986</strain>
    </source>
</reference>
<dbReference type="OrthoDB" id="426718at2759"/>
<comment type="similarity">
    <text evidence="2">Belongs to the AB hydrolase superfamily. Lipase family. Class 3 subfamily.</text>
</comment>
<dbReference type="CDD" id="cd00519">
    <property type="entry name" value="Lipase_3"/>
    <property type="match status" value="1"/>
</dbReference>
<dbReference type="Proteomes" id="UP000567179">
    <property type="component" value="Unassembled WGS sequence"/>
</dbReference>
<evidence type="ECO:0000256" key="1">
    <source>
        <dbReference type="ARBA" id="ARBA00023157"/>
    </source>
</evidence>
<comment type="caution">
    <text evidence="6">The sequence shown here is derived from an EMBL/GenBank/DDBJ whole genome shotgun (WGS) entry which is preliminary data.</text>
</comment>
<organism evidence="6 7">
    <name type="scientific">Psilocybe cf. subviscida</name>
    <dbReference type="NCBI Taxonomy" id="2480587"/>
    <lineage>
        <taxon>Eukaryota</taxon>
        <taxon>Fungi</taxon>
        <taxon>Dikarya</taxon>
        <taxon>Basidiomycota</taxon>
        <taxon>Agaricomycotina</taxon>
        <taxon>Agaricomycetes</taxon>
        <taxon>Agaricomycetidae</taxon>
        <taxon>Agaricales</taxon>
        <taxon>Agaricineae</taxon>
        <taxon>Strophariaceae</taxon>
        <taxon>Psilocybe</taxon>
    </lineage>
</organism>
<evidence type="ECO:0000313" key="7">
    <source>
        <dbReference type="Proteomes" id="UP000567179"/>
    </source>
</evidence>
<feature type="domain" description="Fungal lipase-type" evidence="5">
    <location>
        <begin position="123"/>
        <end position="261"/>
    </location>
</feature>
<evidence type="ECO:0000259" key="5">
    <source>
        <dbReference type="Pfam" id="PF01764"/>
    </source>
</evidence>
<protein>
    <recommendedName>
        <fullName evidence="5">Fungal lipase-type domain-containing protein</fullName>
    </recommendedName>
</protein>
<dbReference type="PANTHER" id="PTHR45856">
    <property type="entry name" value="ALPHA/BETA-HYDROLASES SUPERFAMILY PROTEIN"/>
    <property type="match status" value="1"/>
</dbReference>
<evidence type="ECO:0000313" key="6">
    <source>
        <dbReference type="EMBL" id="KAF5310571.1"/>
    </source>
</evidence>
<dbReference type="Gene3D" id="3.40.50.1820">
    <property type="entry name" value="alpha/beta hydrolase"/>
    <property type="match status" value="1"/>
</dbReference>
<name>A0A8H5ESB8_9AGAR</name>
<sequence length="347" mass="39145">MSSSIFDPLTEEQLRMYAAEKEENFRWISKIVATYSPYTLTDVDLISSELYQELAEIGQFAEIAYTTLPIQFLIDNHTPLSQPDFPLENYTALINTVPVESLRGNVADLPAYIAHRPSTSQLIVAIAGTSSIKHVLQDLRFFKVSHPSGKGFVHSGFWAMYQGLKDQLLPAVEKAITDHSPTEVVLTGHSMGGSIAYLLCMDLLLSTDLNLKIAVFGAPRTGDAALVDYYRDLVASFRKTHSFKDYSVKGWNDGVPALPPARMGFRHFCTEPIYTVGGRLYKTPPTESEHALFRVQASEKVSLFPKGGHNYYNGRDLERFTRRISWLASSRPFDDGWEERYRKECQK</sequence>
<dbReference type="InterPro" id="IPR002921">
    <property type="entry name" value="Fungal_lipase-type"/>
</dbReference>
<dbReference type="AlphaFoldDB" id="A0A8H5ESB8"/>
<accession>A0A8H5ESB8</accession>
<dbReference type="SUPFAM" id="SSF53474">
    <property type="entry name" value="alpha/beta-Hydrolases"/>
    <property type="match status" value="1"/>
</dbReference>
<dbReference type="GO" id="GO:0006629">
    <property type="term" value="P:lipid metabolic process"/>
    <property type="evidence" value="ECO:0007669"/>
    <property type="project" value="InterPro"/>
</dbReference>
<evidence type="ECO:0000256" key="4">
    <source>
        <dbReference type="ARBA" id="ARBA00048461"/>
    </source>
</evidence>
<proteinExistence type="inferred from homology"/>
<keyword evidence="7" id="KW-1185">Reference proteome</keyword>
<dbReference type="Pfam" id="PF01764">
    <property type="entry name" value="Lipase_3"/>
    <property type="match status" value="1"/>
</dbReference>
<dbReference type="PANTHER" id="PTHR45856:SF25">
    <property type="entry name" value="FUNGAL LIPASE-LIKE DOMAIN-CONTAINING PROTEIN"/>
    <property type="match status" value="1"/>
</dbReference>
<gene>
    <name evidence="6" type="ORF">D9619_008193</name>
</gene>
<keyword evidence="1" id="KW-1015">Disulfide bond</keyword>
<dbReference type="InterPro" id="IPR051218">
    <property type="entry name" value="Sec_MonoDiacylglyc_Lipase"/>
</dbReference>
<evidence type="ECO:0000256" key="3">
    <source>
        <dbReference type="ARBA" id="ARBA00047591"/>
    </source>
</evidence>
<comment type="catalytic activity">
    <reaction evidence="4">
        <text>a monoacylglycerol + H2O = glycerol + a fatty acid + H(+)</text>
        <dbReference type="Rhea" id="RHEA:15245"/>
        <dbReference type="ChEBI" id="CHEBI:15377"/>
        <dbReference type="ChEBI" id="CHEBI:15378"/>
        <dbReference type="ChEBI" id="CHEBI:17408"/>
        <dbReference type="ChEBI" id="CHEBI:17754"/>
        <dbReference type="ChEBI" id="CHEBI:28868"/>
    </reaction>
</comment>
<evidence type="ECO:0000256" key="2">
    <source>
        <dbReference type="ARBA" id="ARBA00043996"/>
    </source>
</evidence>
<comment type="catalytic activity">
    <reaction evidence="3">
        <text>a diacylglycerol + H2O = a monoacylglycerol + a fatty acid + H(+)</text>
        <dbReference type="Rhea" id="RHEA:32731"/>
        <dbReference type="ChEBI" id="CHEBI:15377"/>
        <dbReference type="ChEBI" id="CHEBI:15378"/>
        <dbReference type="ChEBI" id="CHEBI:17408"/>
        <dbReference type="ChEBI" id="CHEBI:18035"/>
        <dbReference type="ChEBI" id="CHEBI:28868"/>
    </reaction>
</comment>